<accession>A0A0V0XXL1</accession>
<organism evidence="1 2">
    <name type="scientific">Trichinella pseudospiralis</name>
    <name type="common">Parasitic roundworm</name>
    <dbReference type="NCBI Taxonomy" id="6337"/>
    <lineage>
        <taxon>Eukaryota</taxon>
        <taxon>Metazoa</taxon>
        <taxon>Ecdysozoa</taxon>
        <taxon>Nematoda</taxon>
        <taxon>Enoplea</taxon>
        <taxon>Dorylaimia</taxon>
        <taxon>Trichinellida</taxon>
        <taxon>Trichinellidae</taxon>
        <taxon>Trichinella</taxon>
    </lineage>
</organism>
<dbReference type="EMBL" id="JYDU01000103">
    <property type="protein sequence ID" value="KRX92792.1"/>
    <property type="molecule type" value="Genomic_DNA"/>
</dbReference>
<reference evidence="1 2" key="1">
    <citation type="submission" date="2015-01" db="EMBL/GenBank/DDBJ databases">
        <title>Evolution of Trichinella species and genotypes.</title>
        <authorList>
            <person name="Korhonen P.K."/>
            <person name="Edoardo P."/>
            <person name="Giuseppe L.R."/>
            <person name="Gasser R.B."/>
        </authorList>
    </citation>
    <scope>NUCLEOTIDE SEQUENCE [LARGE SCALE GENOMIC DNA]</scope>
    <source>
        <strain evidence="1">ISS141</strain>
    </source>
</reference>
<dbReference type="AlphaFoldDB" id="A0A0V0XXL1"/>
<gene>
    <name evidence="1" type="ORF">T4E_2601</name>
</gene>
<evidence type="ECO:0000313" key="2">
    <source>
        <dbReference type="Proteomes" id="UP000054815"/>
    </source>
</evidence>
<dbReference type="Proteomes" id="UP000054815">
    <property type="component" value="Unassembled WGS sequence"/>
</dbReference>
<evidence type="ECO:0000313" key="1">
    <source>
        <dbReference type="EMBL" id="KRX92792.1"/>
    </source>
</evidence>
<protein>
    <submittedName>
        <fullName evidence="1">Uncharacterized protein</fullName>
    </submittedName>
</protein>
<sequence length="97" mass="11176">MISCYQEILHERKCKERQLTLDSFIDKKLDVEESKNGTGMPVFPHNIRKFRIGITEVSDCRSRLSSSEDNGSNFICFYYGYNFEASKLEAISYCVSG</sequence>
<proteinExistence type="predicted"/>
<comment type="caution">
    <text evidence="1">The sequence shown here is derived from an EMBL/GenBank/DDBJ whole genome shotgun (WGS) entry which is preliminary data.</text>
</comment>
<name>A0A0V0XXL1_TRIPS</name>